<keyword evidence="2" id="KW-1185">Reference proteome</keyword>
<dbReference type="RefSeq" id="WP_091496129.1">
    <property type="nucleotide sequence ID" value="NZ_FOMH01000010.1"/>
</dbReference>
<dbReference type="PROSITE" id="PS51257">
    <property type="entry name" value="PROKAR_LIPOPROTEIN"/>
    <property type="match status" value="1"/>
</dbReference>
<dbReference type="Proteomes" id="UP000199672">
    <property type="component" value="Unassembled WGS sequence"/>
</dbReference>
<dbReference type="STRING" id="739143.SAMN05216297_110157"/>
<reference evidence="2" key="1">
    <citation type="submission" date="2016-10" db="EMBL/GenBank/DDBJ databases">
        <authorList>
            <person name="Varghese N."/>
            <person name="Submissions S."/>
        </authorList>
    </citation>
    <scope>NUCLEOTIDE SEQUENCE [LARGE SCALE GENOMIC DNA]</scope>
    <source>
        <strain evidence="2">CGMCC 1.10370</strain>
    </source>
</reference>
<name>A0A1I1U647_9FLAO</name>
<dbReference type="AlphaFoldDB" id="A0A1I1U647"/>
<dbReference type="OrthoDB" id="6717268at2"/>
<organism evidence="1 2">
    <name type="scientific">Flavobacterium phragmitis</name>
    <dbReference type="NCBI Taxonomy" id="739143"/>
    <lineage>
        <taxon>Bacteria</taxon>
        <taxon>Pseudomonadati</taxon>
        <taxon>Bacteroidota</taxon>
        <taxon>Flavobacteriia</taxon>
        <taxon>Flavobacteriales</taxon>
        <taxon>Flavobacteriaceae</taxon>
        <taxon>Flavobacterium</taxon>
    </lineage>
</organism>
<sequence length="183" mass="20504">MKIRILFLLSLIAVSCKNETKTETPQVSQKDTTQIAPKTENEIEETDTIIISKKHKINQIVCDLDGDGKNETVEIVRSTKSDKSGLKITFGNGKRTDYLGLGQNVLNQGFDEIDWAGIFEKAPKGEIVWNNVNDDGEIMGDEEIKEEDKIKLPNDGIFIHAEESCGGGIIYLKNGKYDWVQQE</sequence>
<protein>
    <submittedName>
        <fullName evidence="1">Uncharacterized protein</fullName>
    </submittedName>
</protein>
<evidence type="ECO:0000313" key="2">
    <source>
        <dbReference type="Proteomes" id="UP000199672"/>
    </source>
</evidence>
<gene>
    <name evidence="1" type="ORF">SAMN05216297_110157</name>
</gene>
<evidence type="ECO:0000313" key="1">
    <source>
        <dbReference type="EMBL" id="SFD65048.1"/>
    </source>
</evidence>
<accession>A0A1I1U647</accession>
<proteinExistence type="predicted"/>
<dbReference type="EMBL" id="FOMH01000010">
    <property type="protein sequence ID" value="SFD65048.1"/>
    <property type="molecule type" value="Genomic_DNA"/>
</dbReference>